<organism evidence="2 3">
    <name type="scientific">Pseudohongiella spirulinae</name>
    <dbReference type="NCBI Taxonomy" id="1249552"/>
    <lineage>
        <taxon>Bacteria</taxon>
        <taxon>Pseudomonadati</taxon>
        <taxon>Pseudomonadota</taxon>
        <taxon>Gammaproteobacteria</taxon>
        <taxon>Pseudomonadales</taxon>
        <taxon>Pseudohongiellaceae</taxon>
        <taxon>Pseudohongiella</taxon>
    </lineage>
</organism>
<keyword evidence="1" id="KW-0732">Signal</keyword>
<gene>
    <name evidence="2" type="ORF">PS2015_1628</name>
</gene>
<evidence type="ECO:0000313" key="2">
    <source>
        <dbReference type="EMBL" id="ALO46280.1"/>
    </source>
</evidence>
<dbReference type="InterPro" id="IPR051675">
    <property type="entry name" value="Endo/Exo/Phosphatase_dom_1"/>
</dbReference>
<dbReference type="GO" id="GO:0015627">
    <property type="term" value="C:type II protein secretion system complex"/>
    <property type="evidence" value="ECO:0007669"/>
    <property type="project" value="TreeGrafter"/>
</dbReference>
<evidence type="ECO:0000313" key="3">
    <source>
        <dbReference type="Proteomes" id="UP000065641"/>
    </source>
</evidence>
<dbReference type="SUPFAM" id="SSF47781">
    <property type="entry name" value="RuvA domain 2-like"/>
    <property type="match status" value="1"/>
</dbReference>
<dbReference type="AlphaFoldDB" id="A0A0S2KDA5"/>
<dbReference type="PANTHER" id="PTHR21180">
    <property type="entry name" value="ENDONUCLEASE/EXONUCLEASE/PHOSPHATASE FAMILY DOMAIN-CONTAINING PROTEIN 1"/>
    <property type="match status" value="1"/>
</dbReference>
<dbReference type="RefSeq" id="WP_058021733.1">
    <property type="nucleotide sequence ID" value="NZ_CP013189.1"/>
</dbReference>
<feature type="chain" id="PRO_5006601503" evidence="1">
    <location>
        <begin position="35"/>
        <end position="115"/>
    </location>
</feature>
<dbReference type="PANTHER" id="PTHR21180:SF32">
    <property type="entry name" value="ENDONUCLEASE_EXONUCLEASE_PHOSPHATASE FAMILY DOMAIN-CONTAINING PROTEIN 1"/>
    <property type="match status" value="1"/>
</dbReference>
<dbReference type="GO" id="GO:0015628">
    <property type="term" value="P:protein secretion by the type II secretion system"/>
    <property type="evidence" value="ECO:0007669"/>
    <property type="project" value="TreeGrafter"/>
</dbReference>
<evidence type="ECO:0000256" key="1">
    <source>
        <dbReference type="SAM" id="SignalP"/>
    </source>
</evidence>
<dbReference type="KEGG" id="pspi:PS2015_1628"/>
<dbReference type="Gene3D" id="1.10.150.280">
    <property type="entry name" value="AF1531-like domain"/>
    <property type="match status" value="1"/>
</dbReference>
<reference evidence="2 3" key="1">
    <citation type="submission" date="2015-11" db="EMBL/GenBank/DDBJ databases">
        <authorList>
            <person name="Zhang Y."/>
            <person name="Guo Z."/>
        </authorList>
    </citation>
    <scope>NUCLEOTIDE SEQUENCE [LARGE SCALE GENOMIC DNA]</scope>
    <source>
        <strain evidence="2 3">KCTC 32221</strain>
    </source>
</reference>
<dbReference type="EMBL" id="CP013189">
    <property type="protein sequence ID" value="ALO46280.1"/>
    <property type="molecule type" value="Genomic_DNA"/>
</dbReference>
<sequence precursor="true">MLKSDSKMGRFARSTLIASALAISATLSVPFAIADDDQPEVAAVMEEQVNINTANADMLALALDGVGMTRALDIIAYREEHGHFKTVDELERVRGIGKATLERNRHKILVKDESE</sequence>
<dbReference type="InterPro" id="IPR010994">
    <property type="entry name" value="RuvA_2-like"/>
</dbReference>
<name>A0A0S2KDA5_9GAMM</name>
<dbReference type="Proteomes" id="UP000065641">
    <property type="component" value="Chromosome"/>
</dbReference>
<keyword evidence="3" id="KW-1185">Reference proteome</keyword>
<proteinExistence type="predicted"/>
<feature type="signal peptide" evidence="1">
    <location>
        <begin position="1"/>
        <end position="34"/>
    </location>
</feature>
<dbReference type="STRING" id="1249552.PS2015_1628"/>
<protein>
    <submittedName>
        <fullName evidence="2">Competence protein ComEA helix-hairpin-helix region</fullName>
    </submittedName>
</protein>
<accession>A0A0S2KDA5</accession>
<dbReference type="NCBIfam" id="TIGR00426">
    <property type="entry name" value="competence protein ComEA helix-hairpin-helix repeat region"/>
    <property type="match status" value="1"/>
</dbReference>
<dbReference type="Pfam" id="PF12836">
    <property type="entry name" value="HHH_3"/>
    <property type="match status" value="1"/>
</dbReference>
<dbReference type="InterPro" id="IPR004509">
    <property type="entry name" value="Competence_ComEA_HhH"/>
</dbReference>